<dbReference type="SUPFAM" id="SSF47413">
    <property type="entry name" value="lambda repressor-like DNA-binding domains"/>
    <property type="match status" value="1"/>
</dbReference>
<dbReference type="Pfam" id="PF07883">
    <property type="entry name" value="Cupin_2"/>
    <property type="match status" value="1"/>
</dbReference>
<dbReference type="CDD" id="cd00093">
    <property type="entry name" value="HTH_XRE"/>
    <property type="match status" value="1"/>
</dbReference>
<evidence type="ECO:0000259" key="6">
    <source>
        <dbReference type="PROSITE" id="PS50943"/>
    </source>
</evidence>
<evidence type="ECO:0000313" key="7">
    <source>
        <dbReference type="EMBL" id="SON54348.1"/>
    </source>
</evidence>
<evidence type="ECO:0000256" key="3">
    <source>
        <dbReference type="ARBA" id="ARBA00035826"/>
    </source>
</evidence>
<dbReference type="InterPro" id="IPR010982">
    <property type="entry name" value="Lambda_DNA-bd_dom_sf"/>
</dbReference>
<dbReference type="Pfam" id="PF01381">
    <property type="entry name" value="HTH_3"/>
    <property type="match status" value="1"/>
</dbReference>
<proteinExistence type="inferred from homology"/>
<dbReference type="PANTHER" id="PTHR33442">
    <property type="entry name" value="TRANS-3-HYDROXY-L-PROLINE DEHYDRATASE"/>
    <property type="match status" value="1"/>
</dbReference>
<dbReference type="SUPFAM" id="SSF46955">
    <property type="entry name" value="Putative DNA-binding domain"/>
    <property type="match status" value="1"/>
</dbReference>
<keyword evidence="8" id="KW-1185">Reference proteome</keyword>
<comment type="catalytic activity">
    <reaction evidence="3">
        <text>trans-4-hydroxy-L-proline = cis-4-hydroxy-D-proline</text>
        <dbReference type="Rhea" id="RHEA:21152"/>
        <dbReference type="ChEBI" id="CHEBI:57690"/>
        <dbReference type="ChEBI" id="CHEBI:58375"/>
        <dbReference type="EC" id="5.1.1.8"/>
    </reaction>
</comment>
<dbReference type="InterPro" id="IPR011051">
    <property type="entry name" value="RmlC_Cupin_sf"/>
</dbReference>
<sequence>MTTSAKDRNPFSIGHVARVTGVAVSTLRTWENQGLITPFKSDGGHRSFSMEDIEKVRQIERLRRVSGLGLSAIRRELQGQEETLPKPSEQSVPDGGTWADFNRIGAKVRALRKSADMSLRELSERTEIGQSHLSMFERGQAFLSPARLSAIGAVFSCSLAELLGGTNEPDSPIVRHGKGRLVGSFGPGVTIEQLTVSRRLMDAEVWTIKPGRESDGFYSHEGEELIYVLDGKLEITLAGRQPEVLGRGDGAYFSSRLDHRWRNAGDSDAVVLWVNTDSHRLGSMSFEKADHRIGLGARIGGGLGEGSPSIVLDDGTQTYRVVETHTGGHPTRILIEPLDGLDGPMVADKVEQFRARHDHLRSLLLQEPRGHAGSFGLVPVQSNVADFGAMFLASYGYPAMCGHAVIGLAKALKALGRLRGRDRFTVEVPAGVVTVHLDEATDDVSLDLPAWLLGPADDVEAGGRTIRVQPAFGGLCYGLIDAGEVGLDLTKEGVDALLTLADAIKSAWNRGEGGYGAPLDAVLFCQEPHDGLPRQFLAIDKHKFDRSPGVTGLAARMAQLLAQGRIVPGERYQVEGLFGGRFAGEVLAETIQGNSDAACTVRVAGRANIHGVTTLVLEKDDPLGSGF</sequence>
<dbReference type="PANTHER" id="PTHR33442:SF1">
    <property type="entry name" value="TRANS-3-HYDROXY-L-PROLINE DEHYDRATASE"/>
    <property type="match status" value="1"/>
</dbReference>
<protein>
    <recommendedName>
        <fullName evidence="4">4-hydroxyproline epimerase</fullName>
        <ecNumber evidence="4">5.1.1.8</ecNumber>
    </recommendedName>
</protein>
<dbReference type="InterPro" id="IPR000551">
    <property type="entry name" value="MerR-type_HTH_dom"/>
</dbReference>
<name>A0A2C9D2F9_9HYPH</name>
<dbReference type="CDD" id="cd02209">
    <property type="entry name" value="cupin_XRE_C"/>
    <property type="match status" value="1"/>
</dbReference>
<dbReference type="RefSeq" id="WP_099554615.1">
    <property type="nucleotide sequence ID" value="NZ_LT960614.1"/>
</dbReference>
<dbReference type="Gene3D" id="1.10.260.40">
    <property type="entry name" value="lambda repressor-like DNA-binding domains"/>
    <property type="match status" value="1"/>
</dbReference>
<dbReference type="InterPro" id="IPR008794">
    <property type="entry name" value="Pro_racemase_fam"/>
</dbReference>
<dbReference type="PROSITE" id="PS50943">
    <property type="entry name" value="HTH_CROC1"/>
    <property type="match status" value="1"/>
</dbReference>
<reference evidence="8" key="1">
    <citation type="submission" date="2017-09" db="EMBL/GenBank/DDBJ databases">
        <title>Genome sequence of Nannocystis excedens DSM 71.</title>
        <authorList>
            <person name="Blom J."/>
        </authorList>
    </citation>
    <scope>NUCLEOTIDE SEQUENCE [LARGE SCALE GENOMIC DNA]</scope>
    <source>
        <strain evidence="8">type strain: E19</strain>
    </source>
</reference>
<evidence type="ECO:0000256" key="2">
    <source>
        <dbReference type="ARBA" id="ARBA00023235"/>
    </source>
</evidence>
<dbReference type="InterPro" id="IPR009061">
    <property type="entry name" value="DNA-bd_dom_put_sf"/>
</dbReference>
<accession>A0A2C9D2F9</accession>
<dbReference type="SUPFAM" id="SSF51182">
    <property type="entry name" value="RmlC-like cupins"/>
    <property type="match status" value="1"/>
</dbReference>
<dbReference type="SMART" id="SM00422">
    <property type="entry name" value="HTH_MERR"/>
    <property type="match status" value="1"/>
</dbReference>
<dbReference type="EMBL" id="LT960614">
    <property type="protein sequence ID" value="SON54348.1"/>
    <property type="molecule type" value="Genomic_DNA"/>
</dbReference>
<evidence type="ECO:0000256" key="4">
    <source>
        <dbReference type="ARBA" id="ARBA00039135"/>
    </source>
</evidence>
<dbReference type="EC" id="5.1.1.8" evidence="4"/>
<dbReference type="OrthoDB" id="9814751at2"/>
<keyword evidence="2 7" id="KW-0413">Isomerase</keyword>
<dbReference type="GO" id="GO:0047580">
    <property type="term" value="F:4-hydroxyproline epimerase activity"/>
    <property type="evidence" value="ECO:0007669"/>
    <property type="project" value="UniProtKB-EC"/>
</dbReference>
<dbReference type="SUPFAM" id="SSF54506">
    <property type="entry name" value="Diaminopimelate epimerase-like"/>
    <property type="match status" value="1"/>
</dbReference>
<dbReference type="Gene3D" id="2.60.120.10">
    <property type="entry name" value="Jelly Rolls"/>
    <property type="match status" value="1"/>
</dbReference>
<dbReference type="GO" id="GO:0006355">
    <property type="term" value="P:regulation of DNA-templated transcription"/>
    <property type="evidence" value="ECO:0007669"/>
    <property type="project" value="InterPro"/>
</dbReference>
<dbReference type="InterPro" id="IPR013096">
    <property type="entry name" value="Cupin_2"/>
</dbReference>
<dbReference type="Gene3D" id="3.10.310.10">
    <property type="entry name" value="Diaminopimelate Epimerase, Chain A, domain 1"/>
    <property type="match status" value="2"/>
</dbReference>
<dbReference type="PROSITE" id="PS50937">
    <property type="entry name" value="HTH_MERR_2"/>
    <property type="match status" value="1"/>
</dbReference>
<dbReference type="Pfam" id="PF13411">
    <property type="entry name" value="MerR_1"/>
    <property type="match status" value="1"/>
</dbReference>
<dbReference type="InterPro" id="IPR014710">
    <property type="entry name" value="RmlC-like_jellyroll"/>
</dbReference>
<dbReference type="KEGG" id="hdi:HDIA_0807"/>
<comment type="similarity">
    <text evidence="1">Belongs to the proline racemase family.</text>
</comment>
<evidence type="ECO:0000256" key="1">
    <source>
        <dbReference type="ARBA" id="ARBA00007529"/>
    </source>
</evidence>
<dbReference type="AlphaFoldDB" id="A0A2C9D2F9"/>
<evidence type="ECO:0000259" key="5">
    <source>
        <dbReference type="PROSITE" id="PS50937"/>
    </source>
</evidence>
<dbReference type="PROSITE" id="PS00552">
    <property type="entry name" value="HTH_MERR_1"/>
    <property type="match status" value="1"/>
</dbReference>
<feature type="domain" description="HTH cro/C1-type" evidence="6">
    <location>
        <begin position="108"/>
        <end position="162"/>
    </location>
</feature>
<dbReference type="Pfam" id="PF05544">
    <property type="entry name" value="Pro_racemase"/>
    <property type="match status" value="1"/>
</dbReference>
<evidence type="ECO:0000313" key="8">
    <source>
        <dbReference type="Proteomes" id="UP000223606"/>
    </source>
</evidence>
<gene>
    <name evidence="7" type="ORF">HDIA_0807</name>
</gene>
<feature type="domain" description="HTH merR-type" evidence="5">
    <location>
        <begin position="10"/>
        <end position="79"/>
    </location>
</feature>
<dbReference type="GO" id="GO:0003677">
    <property type="term" value="F:DNA binding"/>
    <property type="evidence" value="ECO:0007669"/>
    <property type="project" value="InterPro"/>
</dbReference>
<dbReference type="Proteomes" id="UP000223606">
    <property type="component" value="Chromosome 1"/>
</dbReference>
<dbReference type="CDD" id="cd00592">
    <property type="entry name" value="HTH_MerR-like"/>
    <property type="match status" value="1"/>
</dbReference>
<dbReference type="Gene3D" id="1.10.1660.10">
    <property type="match status" value="1"/>
</dbReference>
<organism evidence="7 8">
    <name type="scientific">Hartmannibacter diazotrophicus</name>
    <dbReference type="NCBI Taxonomy" id="1482074"/>
    <lineage>
        <taxon>Bacteria</taxon>
        <taxon>Pseudomonadati</taxon>
        <taxon>Pseudomonadota</taxon>
        <taxon>Alphaproteobacteria</taxon>
        <taxon>Hyphomicrobiales</taxon>
        <taxon>Pleomorphomonadaceae</taxon>
        <taxon>Hartmannibacter</taxon>
    </lineage>
</organism>
<dbReference type="InterPro" id="IPR001387">
    <property type="entry name" value="Cro/C1-type_HTH"/>
</dbReference>
<dbReference type="SMART" id="SM00530">
    <property type="entry name" value="HTH_XRE"/>
    <property type="match status" value="1"/>
</dbReference>